<name>A0AA38VGJ6_9PEZI</name>
<reference evidence="1" key="1">
    <citation type="submission" date="2022-07" db="EMBL/GenBank/DDBJ databases">
        <title>Fungi with potential for degradation of polypropylene.</title>
        <authorList>
            <person name="Gostincar C."/>
        </authorList>
    </citation>
    <scope>NUCLEOTIDE SEQUENCE</scope>
    <source>
        <strain evidence="1">EXF-13308</strain>
    </source>
</reference>
<comment type="caution">
    <text evidence="1">The sequence shown here is derived from an EMBL/GenBank/DDBJ whole genome shotgun (WGS) entry which is preliminary data.</text>
</comment>
<gene>
    <name evidence="1" type="ORF">NKR23_g12027</name>
</gene>
<sequence length="339" mass="39404">MPSISPKDLKVLDMLSKEYRIVFAGHYETPWKSNVKFLANNLVARAKRNVKRNESSWRMSCEPLIFARLSGEVVCRNCRKRIWRSEIEASCVINTQRRLALQKRQEAREPCRCPRIARSQDHLEAIGLNRIFGHREDEVVRHDPVVARRLGKRIQKPDAIYGLRQTRNIENFLHDTRKSEARQLVPTDGKQLHEELDPSPIDQPLDQNGDELLYPFLVLEAKSDWRISVAYMAEDTQKRNTIGHKDYVIIDVWQGSIVTRDGALQLLLLVDYVFDWARDVYREDIIRKLRLLASGDNDAASILYTDTDIFSTRQVDLSEMHTSAVGNEDYEAYIRLSRL</sequence>
<keyword evidence="2" id="KW-1185">Reference proteome</keyword>
<organism evidence="1 2">
    <name type="scientific">Pleurostoma richardsiae</name>
    <dbReference type="NCBI Taxonomy" id="41990"/>
    <lineage>
        <taxon>Eukaryota</taxon>
        <taxon>Fungi</taxon>
        <taxon>Dikarya</taxon>
        <taxon>Ascomycota</taxon>
        <taxon>Pezizomycotina</taxon>
        <taxon>Sordariomycetes</taxon>
        <taxon>Sordariomycetidae</taxon>
        <taxon>Calosphaeriales</taxon>
        <taxon>Pleurostomataceae</taxon>
        <taxon>Pleurostoma</taxon>
    </lineage>
</organism>
<proteinExistence type="predicted"/>
<dbReference type="AlphaFoldDB" id="A0AA38VGJ6"/>
<dbReference type="EMBL" id="JANBVO010000079">
    <property type="protein sequence ID" value="KAJ9130775.1"/>
    <property type="molecule type" value="Genomic_DNA"/>
</dbReference>
<accession>A0AA38VGJ6</accession>
<evidence type="ECO:0000313" key="1">
    <source>
        <dbReference type="EMBL" id="KAJ9130775.1"/>
    </source>
</evidence>
<dbReference type="Proteomes" id="UP001174694">
    <property type="component" value="Unassembled WGS sequence"/>
</dbReference>
<evidence type="ECO:0000313" key="2">
    <source>
        <dbReference type="Proteomes" id="UP001174694"/>
    </source>
</evidence>
<protein>
    <submittedName>
        <fullName evidence="1">Uncharacterized protein</fullName>
    </submittedName>
</protein>